<dbReference type="Proteomes" id="UP000572635">
    <property type="component" value="Unassembled WGS sequence"/>
</dbReference>
<evidence type="ECO:0000313" key="4">
    <source>
        <dbReference type="EMBL" id="MBB5430833.1"/>
    </source>
</evidence>
<dbReference type="InterPro" id="IPR055568">
    <property type="entry name" value="DUF7144"/>
</dbReference>
<name>A0A7W8QJC0_9ACTN</name>
<organism evidence="4 5">
    <name type="scientific">Nocardiopsis composta</name>
    <dbReference type="NCBI Taxonomy" id="157465"/>
    <lineage>
        <taxon>Bacteria</taxon>
        <taxon>Bacillati</taxon>
        <taxon>Actinomycetota</taxon>
        <taxon>Actinomycetes</taxon>
        <taxon>Streptosporangiales</taxon>
        <taxon>Nocardiopsidaceae</taxon>
        <taxon>Nocardiopsis</taxon>
    </lineage>
</organism>
<dbReference type="RefSeq" id="WP_312893480.1">
    <property type="nucleotide sequence ID" value="NZ_BAAAJD010000057.1"/>
</dbReference>
<feature type="transmembrane region" description="Helical" evidence="2">
    <location>
        <begin position="109"/>
        <end position="126"/>
    </location>
</feature>
<keyword evidence="2" id="KW-0812">Transmembrane</keyword>
<feature type="transmembrane region" description="Helical" evidence="2">
    <location>
        <begin position="40"/>
        <end position="59"/>
    </location>
</feature>
<evidence type="ECO:0000259" key="3">
    <source>
        <dbReference type="Pfam" id="PF23636"/>
    </source>
</evidence>
<feature type="domain" description="DUF7144" evidence="3">
    <location>
        <begin position="38"/>
        <end position="151"/>
    </location>
</feature>
<accession>A0A7W8QJC0</accession>
<protein>
    <recommendedName>
        <fullName evidence="3">DUF7144 domain-containing protein</fullName>
    </recommendedName>
</protein>
<feature type="region of interest" description="Disordered" evidence="1">
    <location>
        <begin position="174"/>
        <end position="202"/>
    </location>
</feature>
<evidence type="ECO:0000313" key="5">
    <source>
        <dbReference type="Proteomes" id="UP000572635"/>
    </source>
</evidence>
<dbReference type="Pfam" id="PF23636">
    <property type="entry name" value="DUF7144"/>
    <property type="match status" value="1"/>
</dbReference>
<feature type="transmembrane region" description="Helical" evidence="2">
    <location>
        <begin position="132"/>
        <end position="154"/>
    </location>
</feature>
<keyword evidence="2" id="KW-0472">Membrane</keyword>
<proteinExistence type="predicted"/>
<keyword evidence="5" id="KW-1185">Reference proteome</keyword>
<comment type="caution">
    <text evidence="4">The sequence shown here is derived from an EMBL/GenBank/DDBJ whole genome shotgun (WGS) entry which is preliminary data.</text>
</comment>
<keyword evidence="2" id="KW-1133">Transmembrane helix</keyword>
<dbReference type="EMBL" id="JACHDB010000001">
    <property type="protein sequence ID" value="MBB5430833.1"/>
    <property type="molecule type" value="Genomic_DNA"/>
</dbReference>
<reference evidence="4 5" key="1">
    <citation type="submission" date="2020-08" db="EMBL/GenBank/DDBJ databases">
        <title>Sequencing the genomes of 1000 actinobacteria strains.</title>
        <authorList>
            <person name="Klenk H.-P."/>
        </authorList>
    </citation>
    <scope>NUCLEOTIDE SEQUENCE [LARGE SCALE GENOMIC DNA]</scope>
    <source>
        <strain evidence="4 5">DSM 44551</strain>
    </source>
</reference>
<dbReference type="AlphaFoldDB" id="A0A7W8QJC0"/>
<gene>
    <name evidence="4" type="ORF">HDA36_000917</name>
</gene>
<evidence type="ECO:0000256" key="2">
    <source>
        <dbReference type="SAM" id="Phobius"/>
    </source>
</evidence>
<sequence length="202" mass="21030">MPSVTGKVGAEADGDASRAVRTGVPKGAPMVNGRPSGWRVFAACLLVFAGAANFVQGVVAGFVPEYYLAAEGQPLVTGYALWGMLLASWGAVLVVAGVAVAYGRMWARVFGVAAAGLNAVAQMLFLDAYPVWSVLVILADGVVVYGLTAGWSGGAAAGPVPRAREEAYLAGHLDADHAPVPGDERREPEKRLHFGKHERTLD</sequence>
<feature type="transmembrane region" description="Helical" evidence="2">
    <location>
        <begin position="79"/>
        <end position="102"/>
    </location>
</feature>
<evidence type="ECO:0000256" key="1">
    <source>
        <dbReference type="SAM" id="MobiDB-lite"/>
    </source>
</evidence>